<sequence length="42" mass="4616">MNTKLLRRLSSLAIIATSLTFTVPELHILFGMIPLLLGVAIH</sequence>
<reference evidence="2 3" key="1">
    <citation type="submission" date="2016-10" db="EMBL/GenBank/DDBJ databases">
        <authorList>
            <person name="de Groot N.N."/>
        </authorList>
    </citation>
    <scope>NUCLEOTIDE SEQUENCE [LARGE SCALE GENOMIC DNA]</scope>
    <source>
        <strain evidence="2 3">Nl18</strain>
    </source>
</reference>
<keyword evidence="1" id="KW-0812">Transmembrane</keyword>
<evidence type="ECO:0000256" key="1">
    <source>
        <dbReference type="SAM" id="Phobius"/>
    </source>
</evidence>
<dbReference type="Proteomes" id="UP000183898">
    <property type="component" value="Unassembled WGS sequence"/>
</dbReference>
<name>A0A1H8D780_9PROT</name>
<keyword evidence="1" id="KW-1133">Transmembrane helix</keyword>
<dbReference type="EMBL" id="FOCT01000002">
    <property type="protein sequence ID" value="SEN02664.1"/>
    <property type="molecule type" value="Genomic_DNA"/>
</dbReference>
<proteinExistence type="predicted"/>
<evidence type="ECO:0000313" key="2">
    <source>
        <dbReference type="EMBL" id="SEN02664.1"/>
    </source>
</evidence>
<keyword evidence="1" id="KW-0472">Membrane</keyword>
<gene>
    <name evidence="2" type="ORF">SAMN05216404_102174</name>
</gene>
<evidence type="ECO:0000313" key="3">
    <source>
        <dbReference type="Proteomes" id="UP000183898"/>
    </source>
</evidence>
<dbReference type="AlphaFoldDB" id="A0A1H8D780"/>
<accession>A0A1H8D780</accession>
<feature type="transmembrane region" description="Helical" evidence="1">
    <location>
        <begin position="12"/>
        <end position="41"/>
    </location>
</feature>
<dbReference type="RefSeq" id="WP_302848414.1">
    <property type="nucleotide sequence ID" value="NZ_FOCT01000002.1"/>
</dbReference>
<organism evidence="2 3">
    <name type="scientific">Nitrosospira multiformis</name>
    <dbReference type="NCBI Taxonomy" id="1231"/>
    <lineage>
        <taxon>Bacteria</taxon>
        <taxon>Pseudomonadati</taxon>
        <taxon>Pseudomonadota</taxon>
        <taxon>Betaproteobacteria</taxon>
        <taxon>Nitrosomonadales</taxon>
        <taxon>Nitrosomonadaceae</taxon>
        <taxon>Nitrosospira</taxon>
    </lineage>
</organism>
<protein>
    <submittedName>
        <fullName evidence="2">Uncharacterized protein</fullName>
    </submittedName>
</protein>